<evidence type="ECO:0000256" key="1">
    <source>
        <dbReference type="SAM" id="MobiDB-lite"/>
    </source>
</evidence>
<keyword evidence="3" id="KW-1185">Reference proteome</keyword>
<name>U4LU52_PYROM</name>
<dbReference type="GO" id="GO:0003729">
    <property type="term" value="F:mRNA binding"/>
    <property type="evidence" value="ECO:0007669"/>
    <property type="project" value="TreeGrafter"/>
</dbReference>
<dbReference type="Proteomes" id="UP000018144">
    <property type="component" value="Unassembled WGS sequence"/>
</dbReference>
<dbReference type="AlphaFoldDB" id="U4LU52"/>
<evidence type="ECO:0000313" key="2">
    <source>
        <dbReference type="EMBL" id="CCX31356.1"/>
    </source>
</evidence>
<dbReference type="GO" id="GO:0005739">
    <property type="term" value="C:mitochondrion"/>
    <property type="evidence" value="ECO:0007669"/>
    <property type="project" value="TreeGrafter"/>
</dbReference>
<dbReference type="InterPro" id="IPR011990">
    <property type="entry name" value="TPR-like_helical_dom_sf"/>
</dbReference>
<dbReference type="eggNOG" id="ENOG502S2J3">
    <property type="taxonomic scope" value="Eukaryota"/>
</dbReference>
<dbReference type="STRING" id="1076935.U4LU52"/>
<reference evidence="2 3" key="1">
    <citation type="journal article" date="2013" name="PLoS Genet.">
        <title>The genome and development-dependent transcriptomes of Pyronema confluens: a window into fungal evolution.</title>
        <authorList>
            <person name="Traeger S."/>
            <person name="Altegoer F."/>
            <person name="Freitag M."/>
            <person name="Gabaldon T."/>
            <person name="Kempken F."/>
            <person name="Kumar A."/>
            <person name="Marcet-Houben M."/>
            <person name="Poggeler S."/>
            <person name="Stajich J.E."/>
            <person name="Nowrousian M."/>
        </authorList>
    </citation>
    <scope>NUCLEOTIDE SEQUENCE [LARGE SCALE GENOMIC DNA]</scope>
    <source>
        <strain evidence="3">CBS 100304</strain>
        <tissue evidence="2">Vegetative mycelium</tissue>
    </source>
</reference>
<dbReference type="EMBL" id="HF935589">
    <property type="protein sequence ID" value="CCX31356.1"/>
    <property type="molecule type" value="Genomic_DNA"/>
</dbReference>
<gene>
    <name evidence="2" type="ORF">PCON_10657</name>
</gene>
<dbReference type="GO" id="GO:0006396">
    <property type="term" value="P:RNA processing"/>
    <property type="evidence" value="ECO:0007669"/>
    <property type="project" value="TreeGrafter"/>
</dbReference>
<feature type="compositionally biased region" description="Polar residues" evidence="1">
    <location>
        <begin position="787"/>
        <end position="804"/>
    </location>
</feature>
<dbReference type="PANTHER" id="PTHR47934:SF6">
    <property type="entry name" value="MITOCHONDRIAL GROUP I INTRON SPLICING FACTOR CCM1-RELATED"/>
    <property type="match status" value="1"/>
</dbReference>
<organism evidence="2 3">
    <name type="scientific">Pyronema omphalodes (strain CBS 100304)</name>
    <name type="common">Pyronema confluens</name>
    <dbReference type="NCBI Taxonomy" id="1076935"/>
    <lineage>
        <taxon>Eukaryota</taxon>
        <taxon>Fungi</taxon>
        <taxon>Dikarya</taxon>
        <taxon>Ascomycota</taxon>
        <taxon>Pezizomycotina</taxon>
        <taxon>Pezizomycetes</taxon>
        <taxon>Pezizales</taxon>
        <taxon>Pyronemataceae</taxon>
        <taxon>Pyronema</taxon>
    </lineage>
</organism>
<proteinExistence type="predicted"/>
<dbReference type="OrthoDB" id="185373at2759"/>
<protein>
    <submittedName>
        <fullName evidence="2">Similar to Complex I intermediate-associated protein 84, mitochondrial acc. no. O42637</fullName>
    </submittedName>
</protein>
<feature type="region of interest" description="Disordered" evidence="1">
    <location>
        <begin position="781"/>
        <end position="809"/>
    </location>
</feature>
<dbReference type="GO" id="GO:0007005">
    <property type="term" value="P:mitochondrion organization"/>
    <property type="evidence" value="ECO:0007669"/>
    <property type="project" value="TreeGrafter"/>
</dbReference>
<accession>U4LU52</accession>
<dbReference type="Gene3D" id="1.25.40.10">
    <property type="entry name" value="Tetratricopeptide repeat domain"/>
    <property type="match status" value="1"/>
</dbReference>
<dbReference type="PANTHER" id="PTHR47934">
    <property type="entry name" value="PENTATRICOPEPTIDE REPEAT-CONTAINING PROTEIN PET309, MITOCHONDRIAL"/>
    <property type="match status" value="1"/>
</dbReference>
<dbReference type="InterPro" id="IPR051114">
    <property type="entry name" value="Mito_RNA_Proc_CCM1"/>
</dbReference>
<evidence type="ECO:0000313" key="3">
    <source>
        <dbReference type="Proteomes" id="UP000018144"/>
    </source>
</evidence>
<feature type="region of interest" description="Disordered" evidence="1">
    <location>
        <begin position="870"/>
        <end position="893"/>
    </location>
</feature>
<dbReference type="OMA" id="ENIPEVW"/>
<sequence>MRPLLRLRPLLRRPSPARLLHTTVPLRYAATNQDGQSGYFSRLWTNKQVVERPEQLGGIKFLKALEIYQEKKIGLRPDVNATTRAINDTWSWWKKEKPIGMSEETAALLLKGWLFLRELLDDQARQAIMDGEKFTRATTTMPRPMLLQGLRAFREGTESQVKLARMILYELQQDQENKLRNWELTDYYKCMVQAGHTLEALEVLQRYDDDVTQADENWGIVLDGLVNERRDKELVEAMKYLMPRKSFHDRAKMYSYPVKAFIELKDMENVEKWYKLAGQDCSPQDMIPLHETVLRACLKKNAIEFGEQILDTLIPQLITALDNKAATNKNAWATAIQFISLISNDMATKLLKKLDRENGDRTDVFNLLFENVISSDRKDDIEFYNSKEYFETNIGPDGLYGNYHTLELRILAYMKLQNFPAAESAWRSLAIGTHELPKEYTAEIPQQLLGALARRPDTSSSVLCKFFDDLLEIGCKIIVPDTLTPTLGHAPKRQNLQYAHKLLNSSVGHYPQLARQRCIGVLSYHCTDTQKSAIENWEIYLLLVRSFAETDIRQRQAVMWFFYKIQRPDMAARVLEHAADTDDHKPDNIAYTIAFHGVSMTHSPGTMDRIMKLFNMDARLEPDTRMLNAMMTAWSYCGVHKRAWEVYDRIERSVEGPTASTVAQAFDLAGRTRYVGLKRLRYLWDKYKDMELNDQHHSSYVEALGRHGQWDEARDFVGNIKNPGKRVLTTLHSTFRRDRLGELETWLSTTFPDQWSEISSTVRRDRIATSYHYDVDVRKEVRPTEPQPTTASVSGSPVPAQSMTEDQRQAEKAKLLLDEEEMDTTHIRKSAGFDEAKAKRDREAWEKARSLEQKGLEELIGKKEVQETKEVKKGHQKKRTELEEESILMGWGA</sequence>